<feature type="compositionally biased region" description="Basic and acidic residues" evidence="1">
    <location>
        <begin position="73"/>
        <end position="137"/>
    </location>
</feature>
<keyword evidence="3" id="KW-1185">Reference proteome</keyword>
<feature type="region of interest" description="Disordered" evidence="1">
    <location>
        <begin position="562"/>
        <end position="583"/>
    </location>
</feature>
<feature type="compositionally biased region" description="Basic and acidic residues" evidence="1">
    <location>
        <begin position="17"/>
        <end position="26"/>
    </location>
</feature>
<feature type="compositionally biased region" description="Polar residues" evidence="1">
    <location>
        <begin position="138"/>
        <end position="147"/>
    </location>
</feature>
<dbReference type="RefSeq" id="XP_004998114.1">
    <property type="nucleotide sequence ID" value="XM_004998057.1"/>
</dbReference>
<organism evidence="3">
    <name type="scientific">Salpingoeca rosetta (strain ATCC 50818 / BSB-021)</name>
    <dbReference type="NCBI Taxonomy" id="946362"/>
    <lineage>
        <taxon>Eukaryota</taxon>
        <taxon>Choanoflagellata</taxon>
        <taxon>Craspedida</taxon>
        <taxon>Salpingoecidae</taxon>
        <taxon>Salpingoeca</taxon>
    </lineage>
</organism>
<dbReference type="Proteomes" id="UP000007799">
    <property type="component" value="Unassembled WGS sequence"/>
</dbReference>
<feature type="region of interest" description="Disordered" evidence="1">
    <location>
        <begin position="224"/>
        <end position="274"/>
    </location>
</feature>
<reference evidence="2" key="1">
    <citation type="submission" date="2009-08" db="EMBL/GenBank/DDBJ databases">
        <title>Annotation of Salpingoeca rosetta.</title>
        <authorList>
            <consortium name="The Broad Institute Genome Sequencing Platform"/>
            <person name="Russ C."/>
            <person name="Cuomo C."/>
            <person name="Burger G."/>
            <person name="Gray M.W."/>
            <person name="Holland P.W.H."/>
            <person name="King N."/>
            <person name="Lang F.B.F."/>
            <person name="Roger A.J."/>
            <person name="Ruiz-Trillo I."/>
            <person name="Young S.K."/>
            <person name="Zeng Q."/>
            <person name="Gargeya S."/>
            <person name="Alvarado L."/>
            <person name="Berlin A."/>
            <person name="Chapman S.B."/>
            <person name="Chen Z."/>
            <person name="Freedman E."/>
            <person name="Gellesch M."/>
            <person name="Goldberg J."/>
            <person name="Griggs A."/>
            <person name="Gujja S."/>
            <person name="Heilman E."/>
            <person name="Heiman D."/>
            <person name="Howarth C."/>
            <person name="Mehta T."/>
            <person name="Neiman D."/>
            <person name="Pearson M."/>
            <person name="Roberts A."/>
            <person name="Saif S."/>
            <person name="Shea T."/>
            <person name="Shenoy N."/>
            <person name="Sisk P."/>
            <person name="Stolte C."/>
            <person name="Sykes S."/>
            <person name="White J."/>
            <person name="Yandava C."/>
            <person name="Haas B."/>
            <person name="Nusbaum C."/>
            <person name="Birren B."/>
        </authorList>
    </citation>
    <scope>NUCLEOTIDE SEQUENCE [LARGE SCALE GENOMIC DNA]</scope>
    <source>
        <strain evidence="2">ATCC 50818</strain>
    </source>
</reference>
<dbReference type="eggNOG" id="ENOG502QTZX">
    <property type="taxonomic scope" value="Eukaryota"/>
</dbReference>
<gene>
    <name evidence="2" type="ORF">PTSG_00645</name>
</gene>
<evidence type="ECO:0000313" key="3">
    <source>
        <dbReference type="Proteomes" id="UP000007799"/>
    </source>
</evidence>
<dbReference type="GeneID" id="16078710"/>
<dbReference type="InParanoid" id="F2TX29"/>
<dbReference type="Gene3D" id="1.10.601.10">
    <property type="entry name" value="RNA Polymerase Primary Sigma Factor"/>
    <property type="match status" value="1"/>
</dbReference>
<feature type="compositionally biased region" description="Low complexity" evidence="1">
    <location>
        <begin position="148"/>
        <end position="162"/>
    </location>
</feature>
<feature type="compositionally biased region" description="Basic and acidic residues" evidence="1">
    <location>
        <begin position="224"/>
        <end position="255"/>
    </location>
</feature>
<proteinExistence type="predicted"/>
<name>F2TX29_SALR5</name>
<dbReference type="KEGG" id="sre:PTSG_00645"/>
<evidence type="ECO:0000256" key="1">
    <source>
        <dbReference type="SAM" id="MobiDB-lite"/>
    </source>
</evidence>
<feature type="region of interest" description="Disordered" evidence="1">
    <location>
        <begin position="73"/>
        <end position="162"/>
    </location>
</feature>
<accession>F2TX29</accession>
<evidence type="ECO:0000313" key="2">
    <source>
        <dbReference type="EMBL" id="EGD75938.1"/>
    </source>
</evidence>
<feature type="region of interest" description="Disordered" evidence="1">
    <location>
        <begin position="1"/>
        <end position="26"/>
    </location>
</feature>
<dbReference type="STRING" id="946362.F2TX29"/>
<protein>
    <submittedName>
        <fullName evidence="2">Uncharacterized protein</fullName>
    </submittedName>
</protein>
<dbReference type="EMBL" id="GL832956">
    <property type="protein sequence ID" value="EGD75938.1"/>
    <property type="molecule type" value="Genomic_DNA"/>
</dbReference>
<sequence length="602" mass="69927">MELTGDIAQKNPFAAQNRREKLERLQRQRAEEERRKREAEEQEWLQKQEQKELARLKKEAELAEARAQKLAVFERQRLEEERRKEEEARRAEDRRRQEEQRRKQREEEERQRRLYEERLRQQREEEEAERKRQEKLAKQQQFESQLKAQMQQAEQQAERTAAMMRQAVEIERMAREAVQLKLITENEAQRHKAAAVSRDDARVHSSHATLVALIQGYKQQQLEEQQREEARRRQQQAEERERQQREAERMKRADASAHSPKSPSLQRKQEAAPVVSGLNNDVSLREIPDALLDEERCMSAALSLEKHLCNVLVAGQDAFVEYLEEFGSELHMDKLLPALAQTIAKYPCHVPALTNLGLLAFGGHSKTYKRIRELNCLPDSSKEWLGWLLACRIYLEYSTWWQTCYLAGKLTPWTSNVEKLVSSFPDKFEEEDKQISKFAEAKLHDLLSSMGLVGTELSAEEVAKHQSTIVAKLPLMIKFFQVNKGKVSSFKQEFEKQLGAIAAHKSATADSEDVVQQMLAAKQKAQQLHDEIEKRKTEKKEVEESIKELQVKIEQVRAPVGERSERAAALKQEEKEQEKEVSKAKKALGDAKAELVALADDE</sequence>
<dbReference type="AlphaFoldDB" id="F2TX29"/>